<dbReference type="EMBL" id="CP079216">
    <property type="protein sequence ID" value="QXT63782.1"/>
    <property type="molecule type" value="Genomic_DNA"/>
</dbReference>
<sequence>MTLRVWRKDPATPLDDLPELRDDSLPPEAFARLFTHLREALEESTRRWNGELAGAMHGLRSDHDFAERLIKLRVGLARRLQLVSHPSLPEPVRSALTEDFHRMVQRLQQDFERNVAADLDRDRVPRSQKERMMRIIRDNSFEGARRLTVTQDGQRAERAPLPEPLEDQDSRPMSVTPRRTVHLD</sequence>
<name>A0ABX8SN13_9ACTN</name>
<feature type="region of interest" description="Disordered" evidence="1">
    <location>
        <begin position="148"/>
        <end position="184"/>
    </location>
</feature>
<evidence type="ECO:0000313" key="2">
    <source>
        <dbReference type="EMBL" id="QXT63782.1"/>
    </source>
</evidence>
<dbReference type="Proteomes" id="UP000824504">
    <property type="component" value="Chromosome"/>
</dbReference>
<accession>A0ABX8SN13</accession>
<reference evidence="2 3" key="1">
    <citation type="submission" date="2021-07" db="EMBL/GenBank/DDBJ databases">
        <title>complete genome sequencing of Tessaracoccus sp.J1M15.</title>
        <authorList>
            <person name="Bae J.-W."/>
            <person name="Kim D.-y."/>
        </authorList>
    </citation>
    <scope>NUCLEOTIDE SEQUENCE [LARGE SCALE GENOMIC DNA]</scope>
    <source>
        <strain evidence="2 3">J1M15</strain>
    </source>
</reference>
<evidence type="ECO:0000256" key="1">
    <source>
        <dbReference type="SAM" id="MobiDB-lite"/>
    </source>
</evidence>
<keyword evidence="3" id="KW-1185">Reference proteome</keyword>
<protein>
    <submittedName>
        <fullName evidence="2">Uncharacterized protein</fullName>
    </submittedName>
</protein>
<dbReference type="RefSeq" id="WP_219083709.1">
    <property type="nucleotide sequence ID" value="NZ_CP079216.1"/>
</dbReference>
<evidence type="ECO:0000313" key="3">
    <source>
        <dbReference type="Proteomes" id="UP000824504"/>
    </source>
</evidence>
<gene>
    <name evidence="2" type="ORF">KDB89_04735</name>
</gene>
<proteinExistence type="predicted"/>
<organism evidence="2 3">
    <name type="scientific">Tessaracoccus palaemonis</name>
    <dbReference type="NCBI Taxonomy" id="2829499"/>
    <lineage>
        <taxon>Bacteria</taxon>
        <taxon>Bacillati</taxon>
        <taxon>Actinomycetota</taxon>
        <taxon>Actinomycetes</taxon>
        <taxon>Propionibacteriales</taxon>
        <taxon>Propionibacteriaceae</taxon>
        <taxon>Tessaracoccus</taxon>
    </lineage>
</organism>